<dbReference type="RefSeq" id="WP_011646776.1">
    <property type="nucleotide sequence ID" value="NZ_ARYI01000005.1"/>
</dbReference>
<feature type="binding site" evidence="2">
    <location>
        <position position="28"/>
    </location>
    <ligand>
        <name>Mg(2+)</name>
        <dbReference type="ChEBI" id="CHEBI:18420"/>
    </ligand>
</feature>
<dbReference type="EMBL" id="ARYI01000005">
    <property type="protein sequence ID" value="KCZ95111.1"/>
    <property type="molecule type" value="Genomic_DNA"/>
</dbReference>
<dbReference type="Proteomes" id="UP000025061">
    <property type="component" value="Unassembled WGS sequence"/>
</dbReference>
<dbReference type="GO" id="GO:0005829">
    <property type="term" value="C:cytosol"/>
    <property type="evidence" value="ECO:0007669"/>
    <property type="project" value="TreeGrafter"/>
</dbReference>
<dbReference type="SUPFAM" id="SSF64005">
    <property type="entry name" value="Undecaprenyl diphosphate synthase"/>
    <property type="match status" value="1"/>
</dbReference>
<comment type="caution">
    <text evidence="3">The sequence shown here is derived from an EMBL/GenBank/DDBJ whole genome shotgun (WGS) entry which is preliminary data.</text>
</comment>
<feature type="active site" evidence="2">
    <location>
        <position position="28"/>
    </location>
</feature>
<dbReference type="InterPro" id="IPR036424">
    <property type="entry name" value="UPP_synth-like_sf"/>
</dbReference>
<dbReference type="AlphaFoldDB" id="A0A059FXA0"/>
<feature type="binding site" evidence="2">
    <location>
        <position position="79"/>
    </location>
    <ligand>
        <name>substrate</name>
    </ligand>
</feature>
<dbReference type="HAMAP" id="MF_01139">
    <property type="entry name" value="ISPT"/>
    <property type="match status" value="1"/>
</dbReference>
<feature type="binding site" evidence="2">
    <location>
        <position position="41"/>
    </location>
    <ligand>
        <name>substrate</name>
    </ligand>
</feature>
<dbReference type="NCBIfam" id="NF011405">
    <property type="entry name" value="PRK14830.1"/>
    <property type="match status" value="1"/>
</dbReference>
<dbReference type="OrthoDB" id="4191603at2"/>
<dbReference type="InterPro" id="IPR018520">
    <property type="entry name" value="UPP_synth-like_CS"/>
</dbReference>
<evidence type="ECO:0000256" key="2">
    <source>
        <dbReference type="HAMAP-Rule" id="MF_01139"/>
    </source>
</evidence>
<dbReference type="EC" id="2.5.1.-" evidence="2"/>
<feature type="active site" description="Proton acceptor" evidence="2">
    <location>
        <position position="76"/>
    </location>
</feature>
<evidence type="ECO:0000313" key="3">
    <source>
        <dbReference type="EMBL" id="KCZ95111.1"/>
    </source>
</evidence>
<dbReference type="GO" id="GO:0008834">
    <property type="term" value="F:ditrans,polycis-undecaprenyl-diphosphate synthase [(2E,6E)-farnesyl-diphosphate specific] activity"/>
    <property type="evidence" value="ECO:0007669"/>
    <property type="project" value="TreeGrafter"/>
</dbReference>
<feature type="binding site" evidence="2">
    <location>
        <position position="195"/>
    </location>
    <ligand>
        <name>substrate</name>
    </ligand>
</feature>
<name>A0A059FXA0_9PROT</name>
<feature type="binding site" evidence="2">
    <location>
        <position position="214"/>
    </location>
    <ligand>
        <name>Mg(2+)</name>
        <dbReference type="ChEBI" id="CHEBI:18420"/>
    </ligand>
</feature>
<dbReference type="PANTHER" id="PTHR10291:SF0">
    <property type="entry name" value="DEHYDRODOLICHYL DIPHOSPHATE SYNTHASE 2"/>
    <property type="match status" value="1"/>
</dbReference>
<feature type="binding site" evidence="2">
    <location>
        <position position="45"/>
    </location>
    <ligand>
        <name>substrate</name>
    </ligand>
</feature>
<dbReference type="CDD" id="cd00475">
    <property type="entry name" value="Cis_IPPS"/>
    <property type="match status" value="1"/>
</dbReference>
<dbReference type="NCBIfam" id="NF011408">
    <property type="entry name" value="PRK14834.1"/>
    <property type="match status" value="1"/>
</dbReference>
<dbReference type="Pfam" id="PF01255">
    <property type="entry name" value="Prenyltransf"/>
    <property type="match status" value="1"/>
</dbReference>
<dbReference type="Gene3D" id="3.40.1180.10">
    <property type="entry name" value="Decaprenyl diphosphate synthase-like"/>
    <property type="match status" value="1"/>
</dbReference>
<protein>
    <recommendedName>
        <fullName evidence="2">Isoprenyl transferase</fullName>
        <ecNumber evidence="2">2.5.1.-</ecNumber>
    </recommendedName>
</protein>
<evidence type="ECO:0000313" key="4">
    <source>
        <dbReference type="Proteomes" id="UP000025061"/>
    </source>
</evidence>
<reference evidence="3 4" key="1">
    <citation type="submission" date="2013-04" db="EMBL/GenBank/DDBJ databases">
        <title>Hyphomonas hirschiana VP5 Genome Sequencing.</title>
        <authorList>
            <person name="Lai Q."/>
            <person name="Shao Z."/>
        </authorList>
    </citation>
    <scope>NUCLEOTIDE SEQUENCE [LARGE SCALE GENOMIC DNA]</scope>
    <source>
        <strain evidence="3 4">VP5</strain>
    </source>
</reference>
<dbReference type="GO" id="GO:0016094">
    <property type="term" value="P:polyprenol biosynthetic process"/>
    <property type="evidence" value="ECO:0007669"/>
    <property type="project" value="TreeGrafter"/>
</dbReference>
<comment type="similarity">
    <text evidence="2">Belongs to the UPP synthase family.</text>
</comment>
<keyword evidence="2" id="KW-0460">Magnesium</keyword>
<dbReference type="PATRIC" id="fig|1280951.3.peg.1552"/>
<dbReference type="PANTHER" id="PTHR10291">
    <property type="entry name" value="DEHYDRODOLICHYL DIPHOSPHATE SYNTHASE FAMILY MEMBER"/>
    <property type="match status" value="1"/>
</dbReference>
<dbReference type="GO" id="GO:0000287">
    <property type="term" value="F:magnesium ion binding"/>
    <property type="evidence" value="ECO:0007669"/>
    <property type="project" value="UniProtKB-UniRule"/>
</dbReference>
<dbReference type="InterPro" id="IPR001441">
    <property type="entry name" value="UPP_synth-like"/>
</dbReference>
<feature type="binding site" evidence="2">
    <location>
        <begin position="73"/>
        <end position="75"/>
    </location>
    <ligand>
        <name>substrate</name>
    </ligand>
</feature>
<comment type="function">
    <text evidence="2">Catalyzes the condensation of isopentenyl diphosphate (IPP) with allylic pyrophosphates generating different type of terpenoids.</text>
</comment>
<keyword evidence="1 2" id="KW-0808">Transferase</keyword>
<dbReference type="PROSITE" id="PS01066">
    <property type="entry name" value="UPP_SYNTHASE"/>
    <property type="match status" value="1"/>
</dbReference>
<sequence>MSRASAPLNPIPVGQQPVVPKHVAIIMDGNGRWATARHLPRTAGHERGVEALRRTVDAAGDLGIRYLTVFSFSTENWRRPAAEVNTLFGLLKAYVQRDLSRLKDEGVRIRIIGQRAGLPADIASLVSKAEEETRTNTEFNLTIAFNYGSRDEILRAASALARDVKSGLRDPDITENEFAGYLDTGDLPDPDLLIRTSGEFRISNFLLWQAAYAEFLFCDVLWPDFGRSHLEDALKCYNERERRYGAVSPGGG</sequence>
<dbReference type="NCBIfam" id="TIGR00055">
    <property type="entry name" value="uppS"/>
    <property type="match status" value="1"/>
</dbReference>
<organism evidence="3 4">
    <name type="scientific">Hyphomonas hirschiana VP5</name>
    <dbReference type="NCBI Taxonomy" id="1280951"/>
    <lineage>
        <taxon>Bacteria</taxon>
        <taxon>Pseudomonadati</taxon>
        <taxon>Pseudomonadota</taxon>
        <taxon>Alphaproteobacteria</taxon>
        <taxon>Hyphomonadales</taxon>
        <taxon>Hyphomonadaceae</taxon>
        <taxon>Hyphomonas</taxon>
    </lineage>
</organism>
<feature type="binding site" evidence="2">
    <location>
        <position position="77"/>
    </location>
    <ligand>
        <name>substrate</name>
    </ligand>
</feature>
<dbReference type="FunFam" id="3.40.1180.10:FF:000001">
    <property type="entry name" value="(2E,6E)-farnesyl-diphosphate-specific ditrans,polycis-undecaprenyl-diphosphate synthase"/>
    <property type="match status" value="1"/>
</dbReference>
<comment type="cofactor">
    <cofactor evidence="2">
        <name>Mg(2+)</name>
        <dbReference type="ChEBI" id="CHEBI:18420"/>
    </cofactor>
    <text evidence="2">Binds 2 magnesium ions per subunit.</text>
</comment>
<keyword evidence="4" id="KW-1185">Reference proteome</keyword>
<feature type="binding site" evidence="2">
    <location>
        <begin position="201"/>
        <end position="203"/>
    </location>
    <ligand>
        <name>substrate</name>
    </ligand>
</feature>
<gene>
    <name evidence="3" type="ORF">HHI_07677</name>
</gene>
<proteinExistence type="inferred from homology"/>
<comment type="subunit">
    <text evidence="2">Homodimer.</text>
</comment>
<evidence type="ECO:0000256" key="1">
    <source>
        <dbReference type="ARBA" id="ARBA00022679"/>
    </source>
</evidence>
<feature type="binding site" evidence="2">
    <location>
        <begin position="29"/>
        <end position="32"/>
    </location>
    <ligand>
        <name>substrate</name>
    </ligand>
</feature>
<keyword evidence="2" id="KW-0479">Metal-binding</keyword>
<accession>A0A059FXA0</accession>
<feature type="binding site" evidence="2">
    <location>
        <position position="33"/>
    </location>
    <ligand>
        <name>substrate</name>
    </ligand>
</feature>